<keyword evidence="3" id="KW-1185">Reference proteome</keyword>
<evidence type="ECO:0000313" key="2">
    <source>
        <dbReference type="EMBL" id="TFK53194.1"/>
    </source>
</evidence>
<proteinExistence type="predicted"/>
<dbReference type="Proteomes" id="UP000305948">
    <property type="component" value="Unassembled WGS sequence"/>
</dbReference>
<dbReference type="EMBL" id="ML213508">
    <property type="protein sequence ID" value="TFK53194.1"/>
    <property type="molecule type" value="Genomic_DNA"/>
</dbReference>
<feature type="domain" description="DUF6532" evidence="1">
    <location>
        <begin position="43"/>
        <end position="234"/>
    </location>
</feature>
<dbReference type="Pfam" id="PF20149">
    <property type="entry name" value="DUF6532"/>
    <property type="match status" value="1"/>
</dbReference>
<reference evidence="2 3" key="1">
    <citation type="journal article" date="2019" name="Nat. Ecol. Evol.">
        <title>Megaphylogeny resolves global patterns of mushroom evolution.</title>
        <authorList>
            <person name="Varga T."/>
            <person name="Krizsan K."/>
            <person name="Foldi C."/>
            <person name="Dima B."/>
            <person name="Sanchez-Garcia M."/>
            <person name="Sanchez-Ramirez S."/>
            <person name="Szollosi G.J."/>
            <person name="Szarkandi J.G."/>
            <person name="Papp V."/>
            <person name="Albert L."/>
            <person name="Andreopoulos W."/>
            <person name="Angelini C."/>
            <person name="Antonin V."/>
            <person name="Barry K.W."/>
            <person name="Bougher N.L."/>
            <person name="Buchanan P."/>
            <person name="Buyck B."/>
            <person name="Bense V."/>
            <person name="Catcheside P."/>
            <person name="Chovatia M."/>
            <person name="Cooper J."/>
            <person name="Damon W."/>
            <person name="Desjardin D."/>
            <person name="Finy P."/>
            <person name="Geml J."/>
            <person name="Haridas S."/>
            <person name="Hughes K."/>
            <person name="Justo A."/>
            <person name="Karasinski D."/>
            <person name="Kautmanova I."/>
            <person name="Kiss B."/>
            <person name="Kocsube S."/>
            <person name="Kotiranta H."/>
            <person name="LaButti K.M."/>
            <person name="Lechner B.E."/>
            <person name="Liimatainen K."/>
            <person name="Lipzen A."/>
            <person name="Lukacs Z."/>
            <person name="Mihaltcheva S."/>
            <person name="Morgado L.N."/>
            <person name="Niskanen T."/>
            <person name="Noordeloos M.E."/>
            <person name="Ohm R.A."/>
            <person name="Ortiz-Santana B."/>
            <person name="Ovrebo C."/>
            <person name="Racz N."/>
            <person name="Riley R."/>
            <person name="Savchenko A."/>
            <person name="Shiryaev A."/>
            <person name="Soop K."/>
            <person name="Spirin V."/>
            <person name="Szebenyi C."/>
            <person name="Tomsovsky M."/>
            <person name="Tulloss R.E."/>
            <person name="Uehling J."/>
            <person name="Grigoriev I.V."/>
            <person name="Vagvolgyi C."/>
            <person name="Papp T."/>
            <person name="Martin F.M."/>
            <person name="Miettinen O."/>
            <person name="Hibbett D.S."/>
            <person name="Nagy L.G."/>
        </authorList>
    </citation>
    <scope>NUCLEOTIDE SEQUENCE [LARGE SCALE GENOMIC DNA]</scope>
    <source>
        <strain evidence="2 3">OMC1185</strain>
    </source>
</reference>
<evidence type="ECO:0000259" key="1">
    <source>
        <dbReference type="Pfam" id="PF20149"/>
    </source>
</evidence>
<accession>A0A5C3N674</accession>
<organism evidence="2 3">
    <name type="scientific">Heliocybe sulcata</name>
    <dbReference type="NCBI Taxonomy" id="5364"/>
    <lineage>
        <taxon>Eukaryota</taxon>
        <taxon>Fungi</taxon>
        <taxon>Dikarya</taxon>
        <taxon>Basidiomycota</taxon>
        <taxon>Agaricomycotina</taxon>
        <taxon>Agaricomycetes</taxon>
        <taxon>Gloeophyllales</taxon>
        <taxon>Gloeophyllaceae</taxon>
        <taxon>Heliocybe</taxon>
    </lineage>
</organism>
<feature type="non-terminal residue" evidence="2">
    <location>
        <position position="1"/>
    </location>
</feature>
<protein>
    <recommendedName>
        <fullName evidence="1">DUF6532 domain-containing protein</fullName>
    </recommendedName>
</protein>
<sequence length="256" mass="29488">PARSPSPSGVQVLKARKLTNGGSRGRPRGKDWDHVTWQILNDAWGYFRARLSTENPYPGQEDEDWAGEAWVKACQQRGVEMELEDDLAKTIIQRGSQIRGKLKTAAELLVPQAYGLRSSSDEEDVRANHDKVARLTGDKPLFYYEDPDRRRRMYEHPIIQSLINVTWFAKKNDTGVQYPEYFKGGIPLVTVGLVLTAVECVLDEWATGTRNRKDFSEKAYKEVFEGHCKRLEQFRKETRQLRVLKHIRSSLLRNAR</sequence>
<dbReference type="InterPro" id="IPR045341">
    <property type="entry name" value="DUF6532"/>
</dbReference>
<dbReference type="AlphaFoldDB" id="A0A5C3N674"/>
<evidence type="ECO:0000313" key="3">
    <source>
        <dbReference type="Proteomes" id="UP000305948"/>
    </source>
</evidence>
<name>A0A5C3N674_9AGAM</name>
<dbReference type="OrthoDB" id="3257342at2759"/>
<dbReference type="STRING" id="5364.A0A5C3N674"/>
<gene>
    <name evidence="2" type="ORF">OE88DRAFT_1627002</name>
</gene>